<dbReference type="EMBL" id="FONV01000003">
    <property type="protein sequence ID" value="SFE68054.1"/>
    <property type="molecule type" value="Genomic_DNA"/>
</dbReference>
<dbReference type="PANTHER" id="PTHR43610">
    <property type="entry name" value="BLL6696 PROTEIN"/>
    <property type="match status" value="1"/>
</dbReference>
<organism evidence="2 3">
    <name type="scientific">Actinoplanes philippinensis</name>
    <dbReference type="NCBI Taxonomy" id="35752"/>
    <lineage>
        <taxon>Bacteria</taxon>
        <taxon>Bacillati</taxon>
        <taxon>Actinomycetota</taxon>
        <taxon>Actinomycetes</taxon>
        <taxon>Micromonosporales</taxon>
        <taxon>Micromonosporaceae</taxon>
        <taxon>Actinoplanes</taxon>
    </lineage>
</organism>
<evidence type="ECO:0000313" key="2">
    <source>
        <dbReference type="EMBL" id="SFE68054.1"/>
    </source>
</evidence>
<feature type="domain" description="N-acetyltransferase" evidence="1">
    <location>
        <begin position="13"/>
        <end position="146"/>
    </location>
</feature>
<dbReference type="Pfam" id="PF13302">
    <property type="entry name" value="Acetyltransf_3"/>
    <property type="match status" value="1"/>
</dbReference>
<dbReference type="SUPFAM" id="SSF55729">
    <property type="entry name" value="Acyl-CoA N-acyltransferases (Nat)"/>
    <property type="match status" value="1"/>
</dbReference>
<sequence length="195" mass="21686">MDHPVLHGRLVSLEPLDHCHADGLAVAADECRESYAWTWVPTAATVDDYITEQLARDGLTPYAQICHRTGRAVGVTAYWDPRGTPLSAIDVGFTWLGASAQRSGINLEAKYLLFKNAFERWGAQRVGLSTDARNARSRSALAGVGARFEGVLRSWSRSWAPGEEGRLRDSALFSVVVEEWPECRAYLEHRLSETR</sequence>
<dbReference type="InterPro" id="IPR016181">
    <property type="entry name" value="Acyl_CoA_acyltransferase"/>
</dbReference>
<keyword evidence="3" id="KW-1185">Reference proteome</keyword>
<evidence type="ECO:0000313" key="3">
    <source>
        <dbReference type="Proteomes" id="UP000199645"/>
    </source>
</evidence>
<dbReference type="GO" id="GO:0016747">
    <property type="term" value="F:acyltransferase activity, transferring groups other than amino-acyl groups"/>
    <property type="evidence" value="ECO:0007669"/>
    <property type="project" value="InterPro"/>
</dbReference>
<dbReference type="STRING" id="35752.SAMN05421541_10319"/>
<dbReference type="OrthoDB" id="9795199at2"/>
<evidence type="ECO:0000259" key="1">
    <source>
        <dbReference type="Pfam" id="PF13302"/>
    </source>
</evidence>
<proteinExistence type="predicted"/>
<reference evidence="2 3" key="1">
    <citation type="submission" date="2016-10" db="EMBL/GenBank/DDBJ databases">
        <authorList>
            <person name="de Groot N.N."/>
        </authorList>
    </citation>
    <scope>NUCLEOTIDE SEQUENCE [LARGE SCALE GENOMIC DNA]</scope>
    <source>
        <strain evidence="2 3">DSM 43019</strain>
    </source>
</reference>
<dbReference type="Proteomes" id="UP000199645">
    <property type="component" value="Unassembled WGS sequence"/>
</dbReference>
<protein>
    <submittedName>
        <fullName evidence="2">Protein N-acetyltransferase, RimJ/RimL family</fullName>
    </submittedName>
</protein>
<keyword evidence="2" id="KW-0808">Transferase</keyword>
<accession>A0A1I2CIF9</accession>
<dbReference type="AlphaFoldDB" id="A0A1I2CIF9"/>
<dbReference type="Gene3D" id="3.40.630.30">
    <property type="match status" value="1"/>
</dbReference>
<gene>
    <name evidence="2" type="ORF">SAMN05421541_10319</name>
</gene>
<dbReference type="RefSeq" id="WP_093611307.1">
    <property type="nucleotide sequence ID" value="NZ_BOMT01000009.1"/>
</dbReference>
<name>A0A1I2CIF9_9ACTN</name>
<dbReference type="InterPro" id="IPR000182">
    <property type="entry name" value="GNAT_dom"/>
</dbReference>
<dbReference type="PANTHER" id="PTHR43610:SF1">
    <property type="entry name" value="N-ACETYLTRANSFERASE DOMAIN-CONTAINING PROTEIN"/>
    <property type="match status" value="1"/>
</dbReference>